<organism evidence="1 2">
    <name type="scientific">Niastella populi</name>
    <dbReference type="NCBI Taxonomy" id="550983"/>
    <lineage>
        <taxon>Bacteria</taxon>
        <taxon>Pseudomonadati</taxon>
        <taxon>Bacteroidota</taxon>
        <taxon>Chitinophagia</taxon>
        <taxon>Chitinophagales</taxon>
        <taxon>Chitinophagaceae</taxon>
        <taxon>Niastella</taxon>
    </lineage>
</organism>
<dbReference type="EMBL" id="LWBP01000231">
    <property type="protein sequence ID" value="OQP48942.1"/>
    <property type="molecule type" value="Genomic_DNA"/>
</dbReference>
<keyword evidence="2" id="KW-1185">Reference proteome</keyword>
<accession>A0A1V9ESC4</accession>
<dbReference type="SUPFAM" id="SSF52402">
    <property type="entry name" value="Adenine nucleotide alpha hydrolases-like"/>
    <property type="match status" value="2"/>
</dbReference>
<proteinExistence type="predicted"/>
<dbReference type="OrthoDB" id="641005at2"/>
<dbReference type="Proteomes" id="UP000192276">
    <property type="component" value="Unassembled WGS sequence"/>
</dbReference>
<gene>
    <name evidence="1" type="ORF">A4R26_31255</name>
</gene>
<sequence length="280" mass="32047">MKKIIAVIDGLKYSESTTEYAVYLAKLTGSHLVGVFLDDYTYHSYKVYDLVNERSYIDEDKVAMLDRKDEKARGEAADRFSQACQAAGLNYAVHHDRNVAIHELLHESVFADLLIIDNKETFTHYEEKVPTRFMRDLLSEVQCPVLVVPGKFNPFVKAVLLYDGEPSSVYAIKTFSYVFSGLDGLDIQVVSVRSLRDTMHVPDNRLMKEFMKRHFPKAEFTVLRGDAATEIVDQLKNRDENLLVVLGAYNRGTVSRWFRPSMADILMEELNKPLFIAHHS</sequence>
<dbReference type="STRING" id="550983.A4R26_31255"/>
<dbReference type="AlphaFoldDB" id="A0A1V9ESC4"/>
<evidence type="ECO:0008006" key="3">
    <source>
        <dbReference type="Google" id="ProtNLM"/>
    </source>
</evidence>
<evidence type="ECO:0000313" key="2">
    <source>
        <dbReference type="Proteomes" id="UP000192276"/>
    </source>
</evidence>
<name>A0A1V9ESC4_9BACT</name>
<evidence type="ECO:0000313" key="1">
    <source>
        <dbReference type="EMBL" id="OQP48942.1"/>
    </source>
</evidence>
<protein>
    <recommendedName>
        <fullName evidence="3">UspA domain-containing protein</fullName>
    </recommendedName>
</protein>
<dbReference type="Gene3D" id="3.40.50.12370">
    <property type="match status" value="1"/>
</dbReference>
<comment type="caution">
    <text evidence="1">The sequence shown here is derived from an EMBL/GenBank/DDBJ whole genome shotgun (WGS) entry which is preliminary data.</text>
</comment>
<reference evidence="2" key="1">
    <citation type="submission" date="2016-04" db="EMBL/GenBank/DDBJ databases">
        <authorList>
            <person name="Chen L."/>
            <person name="Zhuang W."/>
            <person name="Wang G."/>
        </authorList>
    </citation>
    <scope>NUCLEOTIDE SEQUENCE [LARGE SCALE GENOMIC DNA]</scope>
    <source>
        <strain evidence="2">208</strain>
    </source>
</reference>
<dbReference type="RefSeq" id="WP_081170250.1">
    <property type="nucleotide sequence ID" value="NZ_LWBP01000231.1"/>
</dbReference>